<sequence length="75" mass="8831">MLEKAKIDRINELSRKKKSGGLTAEEKIEQEALRKEYVKSFRSHMRQTIENTKIIDPNGNDITPHKVKQLKRKKK</sequence>
<comment type="similarity">
    <text evidence="2">Belongs to the UPF0291 family.</text>
</comment>
<evidence type="ECO:0000256" key="2">
    <source>
        <dbReference type="HAMAP-Rule" id="MF_01103"/>
    </source>
</evidence>
<proteinExistence type="inferred from homology"/>
<dbReference type="InterPro" id="IPR009242">
    <property type="entry name" value="DUF896"/>
</dbReference>
<evidence type="ECO:0000313" key="4">
    <source>
        <dbReference type="EMBL" id="RDX02638.1"/>
    </source>
</evidence>
<dbReference type="RefSeq" id="WP_115752328.1">
    <property type="nucleotide sequence ID" value="NZ_LARY01000001.1"/>
</dbReference>
<reference evidence="5" key="1">
    <citation type="submission" date="2015-04" db="EMBL/GenBank/DDBJ databases">
        <authorList>
            <person name="Schardt J."/>
            <person name="Mueller-Herbst S."/>
            <person name="Scherer S."/>
            <person name="Huptas C."/>
        </authorList>
    </citation>
    <scope>NUCLEOTIDE SEQUENCE [LARGE SCALE GENOMIC DNA]</scope>
    <source>
        <strain evidence="5">Kiel-L1</strain>
    </source>
</reference>
<dbReference type="PANTHER" id="PTHR37300:SF1">
    <property type="entry name" value="UPF0291 PROTEIN YNZC"/>
    <property type="match status" value="1"/>
</dbReference>
<evidence type="ECO:0000256" key="3">
    <source>
        <dbReference type="SAM" id="MobiDB-lite"/>
    </source>
</evidence>
<gene>
    <name evidence="4" type="ORF">UR08_03785</name>
</gene>
<feature type="compositionally biased region" description="Basic residues" evidence="3">
    <location>
        <begin position="65"/>
        <end position="75"/>
    </location>
</feature>
<dbReference type="AlphaFoldDB" id="A0A3D8TUF4"/>
<comment type="subcellular location">
    <subcellularLocation>
        <location evidence="2">Cytoplasm</location>
    </subcellularLocation>
</comment>
<dbReference type="EMBL" id="LARY01000001">
    <property type="protein sequence ID" value="RDX02638.1"/>
    <property type="molecule type" value="Genomic_DNA"/>
</dbReference>
<keyword evidence="5" id="KW-1185">Reference proteome</keyword>
<dbReference type="PANTHER" id="PTHR37300">
    <property type="entry name" value="UPF0291 PROTEIN CBO2609/CLC_2481"/>
    <property type="match status" value="1"/>
</dbReference>
<accession>A0A3D8TUF4</accession>
<protein>
    <recommendedName>
        <fullName evidence="2">UPF0291 protein UR08_03785</fullName>
    </recommendedName>
</protein>
<dbReference type="Gene3D" id="1.10.287.540">
    <property type="entry name" value="Helix hairpin bin"/>
    <property type="match status" value="1"/>
</dbReference>
<feature type="region of interest" description="Disordered" evidence="3">
    <location>
        <begin position="1"/>
        <end position="24"/>
    </location>
</feature>
<evidence type="ECO:0000256" key="1">
    <source>
        <dbReference type="ARBA" id="ARBA00022490"/>
    </source>
</evidence>
<keyword evidence="1 2" id="KW-0963">Cytoplasm</keyword>
<dbReference type="Proteomes" id="UP000257055">
    <property type="component" value="Unassembled WGS sequence"/>
</dbReference>
<feature type="region of interest" description="Disordered" evidence="3">
    <location>
        <begin position="54"/>
        <end position="75"/>
    </location>
</feature>
<evidence type="ECO:0000313" key="5">
    <source>
        <dbReference type="Proteomes" id="UP000257055"/>
    </source>
</evidence>
<name>A0A3D8TUF4_9LIST</name>
<organism evidence="4 5">
    <name type="scientific">Listeria kieliensis</name>
    <dbReference type="NCBI Taxonomy" id="1621700"/>
    <lineage>
        <taxon>Bacteria</taxon>
        <taxon>Bacillati</taxon>
        <taxon>Bacillota</taxon>
        <taxon>Bacilli</taxon>
        <taxon>Bacillales</taxon>
        <taxon>Listeriaceae</taxon>
        <taxon>Listeria</taxon>
    </lineage>
</organism>
<dbReference type="SUPFAM" id="SSF158221">
    <property type="entry name" value="YnzC-like"/>
    <property type="match status" value="1"/>
</dbReference>
<dbReference type="GO" id="GO:0005737">
    <property type="term" value="C:cytoplasm"/>
    <property type="evidence" value="ECO:0007669"/>
    <property type="project" value="UniProtKB-SubCell"/>
</dbReference>
<dbReference type="Pfam" id="PF05979">
    <property type="entry name" value="DUF896"/>
    <property type="match status" value="1"/>
</dbReference>
<comment type="caution">
    <text evidence="4">The sequence shown here is derived from an EMBL/GenBank/DDBJ whole genome shotgun (WGS) entry which is preliminary data.</text>
</comment>
<feature type="compositionally biased region" description="Basic and acidic residues" evidence="3">
    <location>
        <begin position="1"/>
        <end position="14"/>
    </location>
</feature>
<dbReference type="HAMAP" id="MF_01103">
    <property type="entry name" value="UPF0291"/>
    <property type="match status" value="1"/>
</dbReference>